<gene>
    <name evidence="1" type="ORF">C7B81_04825</name>
</gene>
<accession>A0ABX5FAU8</accession>
<dbReference type="SUPFAM" id="SSF54427">
    <property type="entry name" value="NTF2-like"/>
    <property type="match status" value="1"/>
</dbReference>
<evidence type="ECO:0008006" key="3">
    <source>
        <dbReference type="Google" id="ProtNLM"/>
    </source>
</evidence>
<name>A0ABX5FAU8_9CHRO</name>
<dbReference type="Proteomes" id="UP000238218">
    <property type="component" value="Unassembled WGS sequence"/>
</dbReference>
<evidence type="ECO:0000313" key="1">
    <source>
        <dbReference type="EMBL" id="PSB38871.1"/>
    </source>
</evidence>
<reference evidence="1 2" key="2">
    <citation type="submission" date="2018-03" db="EMBL/GenBank/DDBJ databases">
        <title>The ancient ancestry and fast evolution of plastids.</title>
        <authorList>
            <person name="Moore K.R."/>
            <person name="Magnabosco C."/>
            <person name="Momper L."/>
            <person name="Gold D.A."/>
            <person name="Bosak T."/>
            <person name="Fournier G.P."/>
        </authorList>
    </citation>
    <scope>NUCLEOTIDE SEQUENCE [LARGE SCALE GENOMIC DNA]</scope>
    <source>
        <strain evidence="1 2">CCALA 015</strain>
    </source>
</reference>
<proteinExistence type="predicted"/>
<dbReference type="InterPro" id="IPR032710">
    <property type="entry name" value="NTF2-like_dom_sf"/>
</dbReference>
<dbReference type="Gene3D" id="3.10.450.50">
    <property type="match status" value="1"/>
</dbReference>
<protein>
    <recommendedName>
        <fullName evidence="3">Ester cyclase</fullName>
    </recommendedName>
</protein>
<dbReference type="PANTHER" id="PTHR38436:SF1">
    <property type="entry name" value="ESTER CYCLASE"/>
    <property type="match status" value="1"/>
</dbReference>
<dbReference type="EMBL" id="PVWP01000002">
    <property type="protein sequence ID" value="PSB38871.1"/>
    <property type="molecule type" value="Genomic_DNA"/>
</dbReference>
<dbReference type="InterPro" id="IPR009959">
    <property type="entry name" value="Cyclase_SnoaL-like"/>
</dbReference>
<keyword evidence="2" id="KW-1185">Reference proteome</keyword>
<dbReference type="Pfam" id="PF07366">
    <property type="entry name" value="SnoaL"/>
    <property type="match status" value="1"/>
</dbReference>
<sequence>MSEANKHLVRRLIMEGWNGRNFAVIDELCSDNFTMNDPSAPHLANGPEAAKAYIGALVAAFPDLHMQVHDLFAEADRVSLRWSAEGTHQGEFNGIPPTNRRICVAGQAIYRIANGRIEEDWIIVDTYGMLQQLGVIPD</sequence>
<dbReference type="RefSeq" id="WP_106220139.1">
    <property type="nucleotide sequence ID" value="NZ_PVWP01000002.1"/>
</dbReference>
<comment type="caution">
    <text evidence="1">The sequence shown here is derived from an EMBL/GenBank/DDBJ whole genome shotgun (WGS) entry which is preliminary data.</text>
</comment>
<organism evidence="1 2">
    <name type="scientific">Aphanothece cf. minutissima CCALA 015</name>
    <dbReference type="NCBI Taxonomy" id="2107695"/>
    <lineage>
        <taxon>Bacteria</taxon>
        <taxon>Bacillati</taxon>
        <taxon>Cyanobacteriota</taxon>
        <taxon>Cyanophyceae</taxon>
        <taxon>Oscillatoriophycideae</taxon>
        <taxon>Chroococcales</taxon>
        <taxon>Aphanothecaceae</taxon>
        <taxon>Aphanothece</taxon>
    </lineage>
</organism>
<evidence type="ECO:0000313" key="2">
    <source>
        <dbReference type="Proteomes" id="UP000238218"/>
    </source>
</evidence>
<reference evidence="1 2" key="1">
    <citation type="submission" date="2018-02" db="EMBL/GenBank/DDBJ databases">
        <authorList>
            <person name="Moore K."/>
            <person name="Momper L."/>
        </authorList>
    </citation>
    <scope>NUCLEOTIDE SEQUENCE [LARGE SCALE GENOMIC DNA]</scope>
    <source>
        <strain evidence="1 2">CCALA 015</strain>
    </source>
</reference>
<dbReference type="PANTHER" id="PTHR38436">
    <property type="entry name" value="POLYKETIDE CYCLASE SNOAL-LIKE DOMAIN"/>
    <property type="match status" value="1"/>
</dbReference>